<name>A0A6C0DC24_9ZZZZ</name>
<dbReference type="CDD" id="cd22367">
    <property type="entry name" value="XPF_ERCC4_MUS81-like"/>
    <property type="match status" value="1"/>
</dbReference>
<keyword evidence="1" id="KW-0378">Hydrolase</keyword>
<evidence type="ECO:0000256" key="1">
    <source>
        <dbReference type="ARBA" id="ARBA00022801"/>
    </source>
</evidence>
<evidence type="ECO:0000259" key="2">
    <source>
        <dbReference type="SMART" id="SM00891"/>
    </source>
</evidence>
<dbReference type="InterPro" id="IPR006166">
    <property type="entry name" value="ERCC4_domain"/>
</dbReference>
<dbReference type="InterPro" id="IPR033309">
    <property type="entry name" value="Mus81"/>
</dbReference>
<dbReference type="GO" id="GO:0005634">
    <property type="term" value="C:nucleus"/>
    <property type="evidence" value="ECO:0007669"/>
    <property type="project" value="TreeGrafter"/>
</dbReference>
<feature type="domain" description="ERCC4" evidence="2">
    <location>
        <begin position="3"/>
        <end position="89"/>
    </location>
</feature>
<dbReference type="AlphaFoldDB" id="A0A6C0DC24"/>
<dbReference type="PANTHER" id="PTHR13451">
    <property type="entry name" value="CLASS II CROSSOVER JUNCTION ENDONUCLEASE MUS81"/>
    <property type="match status" value="1"/>
</dbReference>
<accession>A0A6C0DC24</accession>
<proteinExistence type="predicted"/>
<dbReference type="EMBL" id="MN739583">
    <property type="protein sequence ID" value="QHT14448.1"/>
    <property type="molecule type" value="Genomic_DNA"/>
</dbReference>
<dbReference type="Gene3D" id="3.40.50.10130">
    <property type="match status" value="1"/>
</dbReference>
<evidence type="ECO:0000313" key="3">
    <source>
        <dbReference type="EMBL" id="QHT14448.1"/>
    </source>
</evidence>
<dbReference type="SMART" id="SM00891">
    <property type="entry name" value="ERCC4"/>
    <property type="match status" value="1"/>
</dbReference>
<dbReference type="SUPFAM" id="SSF52980">
    <property type="entry name" value="Restriction endonuclease-like"/>
    <property type="match status" value="1"/>
</dbReference>
<dbReference type="GO" id="GO:0006308">
    <property type="term" value="P:DNA catabolic process"/>
    <property type="evidence" value="ECO:0007669"/>
    <property type="project" value="InterPro"/>
</dbReference>
<dbReference type="PANTHER" id="PTHR13451:SF0">
    <property type="entry name" value="CROSSOVER JUNCTION ENDONUCLEASE MUS81"/>
    <property type="match status" value="1"/>
</dbReference>
<dbReference type="GO" id="GO:0000727">
    <property type="term" value="P:double-strand break repair via break-induced replication"/>
    <property type="evidence" value="ECO:0007669"/>
    <property type="project" value="TreeGrafter"/>
</dbReference>
<dbReference type="GO" id="GO:0048476">
    <property type="term" value="C:Holliday junction resolvase complex"/>
    <property type="evidence" value="ECO:0007669"/>
    <property type="project" value="TreeGrafter"/>
</dbReference>
<dbReference type="GO" id="GO:0048257">
    <property type="term" value="F:3'-flap endonuclease activity"/>
    <property type="evidence" value="ECO:0007669"/>
    <property type="project" value="TreeGrafter"/>
</dbReference>
<organism evidence="3">
    <name type="scientific">viral metagenome</name>
    <dbReference type="NCBI Taxonomy" id="1070528"/>
    <lineage>
        <taxon>unclassified sequences</taxon>
        <taxon>metagenomes</taxon>
        <taxon>organismal metagenomes</taxon>
    </lineage>
</organism>
<dbReference type="GO" id="GO:0031573">
    <property type="term" value="P:mitotic intra-S DNA damage checkpoint signaling"/>
    <property type="evidence" value="ECO:0007669"/>
    <property type="project" value="TreeGrafter"/>
</dbReference>
<protein>
    <recommendedName>
        <fullName evidence="2">ERCC4 domain-containing protein</fullName>
    </recommendedName>
</protein>
<dbReference type="Gene3D" id="1.10.150.20">
    <property type="entry name" value="5' to 3' exonuclease, C-terminal subdomain"/>
    <property type="match status" value="1"/>
</dbReference>
<dbReference type="Pfam" id="PF02732">
    <property type="entry name" value="ERCC4"/>
    <property type="match status" value="1"/>
</dbReference>
<dbReference type="InterPro" id="IPR011335">
    <property type="entry name" value="Restrct_endonuc-II-like"/>
</dbReference>
<dbReference type="GO" id="GO:0003677">
    <property type="term" value="F:DNA binding"/>
    <property type="evidence" value="ECO:0007669"/>
    <property type="project" value="InterPro"/>
</dbReference>
<dbReference type="GO" id="GO:0008821">
    <property type="term" value="F:crossover junction DNA endonuclease activity"/>
    <property type="evidence" value="ECO:0007669"/>
    <property type="project" value="InterPro"/>
</dbReference>
<dbReference type="GO" id="GO:0000712">
    <property type="term" value="P:resolution of meiotic recombination intermediates"/>
    <property type="evidence" value="ECO:0007669"/>
    <property type="project" value="TreeGrafter"/>
</dbReference>
<reference evidence="3" key="1">
    <citation type="journal article" date="2020" name="Nature">
        <title>Giant virus diversity and host interactions through global metagenomics.</title>
        <authorList>
            <person name="Schulz F."/>
            <person name="Roux S."/>
            <person name="Paez-Espino D."/>
            <person name="Jungbluth S."/>
            <person name="Walsh D.A."/>
            <person name="Denef V.J."/>
            <person name="McMahon K.D."/>
            <person name="Konstantinidis K.T."/>
            <person name="Eloe-Fadrosh E.A."/>
            <person name="Kyrpides N.C."/>
            <person name="Woyke T."/>
        </authorList>
    </citation>
    <scope>NUCLEOTIDE SEQUENCE</scope>
    <source>
        <strain evidence="3">GVMAG-M-3300023174-137</strain>
    </source>
</reference>
<sequence length="234" mass="25880">MDNWCIDTRERGFISRVPDASTRTLPVGDIWIGLSGEDVRPGGIVIERKTAADLEGSVLDGRYREQRTRLLGYCKQTGARPMYIIEGDLNRANGRFTESTLRKFLNRLQLRYGVAVVESLSLEHTIQLCTILKEQIDTDVFVFMPEDGSQKEYAQVAHVQKAANRDDPKMFVALALQICPGVSGSVAMALVNAFGGTLKGILEASEQAIADTKLNEKRRVGPAVAKRLYALLHA</sequence>